<protein>
    <submittedName>
        <fullName evidence="1">WXG100 family type VII secretion target</fullName>
    </submittedName>
</protein>
<proteinExistence type="predicted"/>
<dbReference type="RefSeq" id="WP_068099688.1">
    <property type="nucleotide sequence ID" value="NZ_FOJN01000010.1"/>
</dbReference>
<dbReference type="AlphaFoldDB" id="A0A1I0TW29"/>
<dbReference type="Gene3D" id="1.10.287.1060">
    <property type="entry name" value="ESAT-6-like"/>
    <property type="match status" value="1"/>
</dbReference>
<dbReference type="SUPFAM" id="SSF140453">
    <property type="entry name" value="EsxAB dimer-like"/>
    <property type="match status" value="1"/>
</dbReference>
<evidence type="ECO:0000313" key="2">
    <source>
        <dbReference type="Proteomes" id="UP000182054"/>
    </source>
</evidence>
<accession>A0A1I0TW29</accession>
<dbReference type="Pfam" id="PF06013">
    <property type="entry name" value="WXG100"/>
    <property type="match status" value="1"/>
</dbReference>
<dbReference type="EMBL" id="FOJN01000010">
    <property type="protein sequence ID" value="SFA56001.1"/>
    <property type="molecule type" value="Genomic_DNA"/>
</dbReference>
<name>A0A1I0TW29_9NOCA</name>
<dbReference type="Proteomes" id="UP000182054">
    <property type="component" value="Unassembled WGS sequence"/>
</dbReference>
<reference evidence="1 2" key="1">
    <citation type="submission" date="2016-10" db="EMBL/GenBank/DDBJ databases">
        <authorList>
            <person name="de Groot N.N."/>
        </authorList>
    </citation>
    <scope>NUCLEOTIDE SEQUENCE [LARGE SCALE GENOMIC DNA]</scope>
    <source>
        <strain evidence="1 2">DSM 44908</strain>
    </source>
</reference>
<dbReference type="GeneID" id="85486495"/>
<dbReference type="InterPro" id="IPR036689">
    <property type="entry name" value="ESAT-6-like_sf"/>
</dbReference>
<dbReference type="InterPro" id="IPR010310">
    <property type="entry name" value="T7SS_ESAT-6-like"/>
</dbReference>
<sequence length="97" mass="10173">MSAFRVELDPLMEVVSRLQAVAESADRRLAEVDARVAHLGSAWTGEAAAAHRRAHDAAVAGAREMAEGLAVMAEAARSAHAAYSAAVTANLRMFGAR</sequence>
<organism evidence="1 2">
    <name type="scientific">Rhodococcoides kroppenstedtii</name>
    <dbReference type="NCBI Taxonomy" id="293050"/>
    <lineage>
        <taxon>Bacteria</taxon>
        <taxon>Bacillati</taxon>
        <taxon>Actinomycetota</taxon>
        <taxon>Actinomycetes</taxon>
        <taxon>Mycobacteriales</taxon>
        <taxon>Nocardiaceae</taxon>
        <taxon>Rhodococcoides</taxon>
    </lineage>
</organism>
<gene>
    <name evidence="1" type="ORF">SAMN05444374_11053</name>
</gene>
<evidence type="ECO:0000313" key="1">
    <source>
        <dbReference type="EMBL" id="SFA56001.1"/>
    </source>
</evidence>